<organism evidence="7 8">
    <name type="scientific">Trichonephila clavata</name>
    <name type="common">Joro spider</name>
    <name type="synonym">Nephila clavata</name>
    <dbReference type="NCBI Taxonomy" id="2740835"/>
    <lineage>
        <taxon>Eukaryota</taxon>
        <taxon>Metazoa</taxon>
        <taxon>Ecdysozoa</taxon>
        <taxon>Arthropoda</taxon>
        <taxon>Chelicerata</taxon>
        <taxon>Arachnida</taxon>
        <taxon>Araneae</taxon>
        <taxon>Araneomorphae</taxon>
        <taxon>Entelegynae</taxon>
        <taxon>Araneoidea</taxon>
        <taxon>Nephilidae</taxon>
        <taxon>Trichonephila</taxon>
    </lineage>
</organism>
<dbReference type="InterPro" id="IPR013783">
    <property type="entry name" value="Ig-like_fold"/>
</dbReference>
<dbReference type="SMART" id="SM00408">
    <property type="entry name" value="IGc2"/>
    <property type="match status" value="2"/>
</dbReference>
<keyword evidence="4" id="KW-0393">Immunoglobulin domain</keyword>
<dbReference type="InterPro" id="IPR003599">
    <property type="entry name" value="Ig_sub"/>
</dbReference>
<evidence type="ECO:0000313" key="7">
    <source>
        <dbReference type="EMBL" id="GFR18010.1"/>
    </source>
</evidence>
<evidence type="ECO:0000256" key="4">
    <source>
        <dbReference type="ARBA" id="ARBA00023319"/>
    </source>
</evidence>
<gene>
    <name evidence="7" type="primary">CD22</name>
    <name evidence="7" type="ORF">TNCT_135171</name>
</gene>
<reference evidence="7" key="1">
    <citation type="submission" date="2020-07" db="EMBL/GenBank/DDBJ databases">
        <title>Multicomponent nature underlies the extraordinary mechanical properties of spider dragline silk.</title>
        <authorList>
            <person name="Kono N."/>
            <person name="Nakamura H."/>
            <person name="Mori M."/>
            <person name="Yoshida Y."/>
            <person name="Ohtoshi R."/>
            <person name="Malay A.D."/>
            <person name="Moran D.A.P."/>
            <person name="Tomita M."/>
            <person name="Numata K."/>
            <person name="Arakawa K."/>
        </authorList>
    </citation>
    <scope>NUCLEOTIDE SEQUENCE</scope>
</reference>
<dbReference type="PANTHER" id="PTHR44337:SF20">
    <property type="entry name" value="CARCINOEMBRYONIC ANTIGEN-RELATED CELL ADHESION MOLECULE 5-RELATED"/>
    <property type="match status" value="1"/>
</dbReference>
<keyword evidence="8" id="KW-1185">Reference proteome</keyword>
<dbReference type="PANTHER" id="PTHR44337">
    <property type="entry name" value="CARCINOEMBRYONIC ANTIGEN-RELATED CELL ADHESION MOLECULE 8"/>
    <property type="match status" value="1"/>
</dbReference>
<dbReference type="SUPFAM" id="SSF48726">
    <property type="entry name" value="Immunoglobulin"/>
    <property type="match status" value="3"/>
</dbReference>
<dbReference type="InterPro" id="IPR003598">
    <property type="entry name" value="Ig_sub2"/>
</dbReference>
<feature type="compositionally biased region" description="Basic and acidic residues" evidence="5">
    <location>
        <begin position="358"/>
        <end position="367"/>
    </location>
</feature>
<dbReference type="InterPro" id="IPR052598">
    <property type="entry name" value="IgSF_CEA-related"/>
</dbReference>
<evidence type="ECO:0000259" key="6">
    <source>
        <dbReference type="PROSITE" id="PS50835"/>
    </source>
</evidence>
<keyword evidence="1" id="KW-0732">Signal</keyword>
<dbReference type="InterPro" id="IPR007110">
    <property type="entry name" value="Ig-like_dom"/>
</dbReference>
<dbReference type="AlphaFoldDB" id="A0A8X6LQ68"/>
<dbReference type="Pfam" id="PF13927">
    <property type="entry name" value="Ig_3"/>
    <property type="match status" value="2"/>
</dbReference>
<sequence>MQGVGLAMHNMNFHFLCRREWEHLQMKDRRNLGIILGLRKKDVDPPAVVMQPTGGVIVNESDSAIIYCTYEANPFNVTDVQWFHEGELLAVPTAGKYESTSQGYPTLTVRNVQKENRGMYSCALSNAVGRGNASNYAEVNVLFPPRVEATISPEDVKEGNSISLFCDIIEGNPQNLLRVRWFKEEELLHETTEREIVWVGVTRNSSGIYSCEGENAAGWGERSEEKELIVNYLPGPAYLTELDSPAIKGETSSLQCIVEEPGLPPASVYRWERDGELLATTSSENYTTDVHRVNSKGNYSCAAVNEVGVGPKGYEYIPVYDQNLPQEISWRRRERKRGKNTRTLWGWLVRNKALPKEKWEKNKENDSSRTVQKIAERFFSPAQR</sequence>
<dbReference type="SMART" id="SM00409">
    <property type="entry name" value="IG"/>
    <property type="match status" value="3"/>
</dbReference>
<keyword evidence="7" id="KW-0675">Receptor</keyword>
<feature type="region of interest" description="Disordered" evidence="5">
    <location>
        <begin position="358"/>
        <end position="384"/>
    </location>
</feature>
<keyword evidence="3" id="KW-0325">Glycoprotein</keyword>
<evidence type="ECO:0000256" key="1">
    <source>
        <dbReference type="ARBA" id="ARBA00022729"/>
    </source>
</evidence>
<dbReference type="Gene3D" id="2.60.40.10">
    <property type="entry name" value="Immunoglobulins"/>
    <property type="match status" value="3"/>
</dbReference>
<dbReference type="PROSITE" id="PS50835">
    <property type="entry name" value="IG_LIKE"/>
    <property type="match status" value="3"/>
</dbReference>
<dbReference type="EMBL" id="BMAO01007710">
    <property type="protein sequence ID" value="GFR18010.1"/>
    <property type="molecule type" value="Genomic_DNA"/>
</dbReference>
<evidence type="ECO:0000256" key="5">
    <source>
        <dbReference type="SAM" id="MobiDB-lite"/>
    </source>
</evidence>
<feature type="domain" description="Ig-like" evidence="6">
    <location>
        <begin position="46"/>
        <end position="140"/>
    </location>
</feature>
<accession>A0A8X6LQ68</accession>
<dbReference type="OrthoDB" id="6106100at2759"/>
<name>A0A8X6LQ68_TRICU</name>
<dbReference type="Proteomes" id="UP000887116">
    <property type="component" value="Unassembled WGS sequence"/>
</dbReference>
<feature type="domain" description="Ig-like" evidence="6">
    <location>
        <begin position="145"/>
        <end position="229"/>
    </location>
</feature>
<dbReference type="InterPro" id="IPR036179">
    <property type="entry name" value="Ig-like_dom_sf"/>
</dbReference>
<evidence type="ECO:0000313" key="8">
    <source>
        <dbReference type="Proteomes" id="UP000887116"/>
    </source>
</evidence>
<protein>
    <submittedName>
        <fullName evidence="7">B-cell receptor CD22</fullName>
    </submittedName>
</protein>
<evidence type="ECO:0000256" key="3">
    <source>
        <dbReference type="ARBA" id="ARBA00023180"/>
    </source>
</evidence>
<feature type="domain" description="Ig-like" evidence="6">
    <location>
        <begin position="236"/>
        <end position="305"/>
    </location>
</feature>
<comment type="caution">
    <text evidence="7">The sequence shown here is derived from an EMBL/GenBank/DDBJ whole genome shotgun (WGS) entry which is preliminary data.</text>
</comment>
<evidence type="ECO:0000256" key="2">
    <source>
        <dbReference type="ARBA" id="ARBA00023157"/>
    </source>
</evidence>
<proteinExistence type="predicted"/>
<keyword evidence="2" id="KW-1015">Disulfide bond</keyword>